<dbReference type="GO" id="GO:0005759">
    <property type="term" value="C:mitochondrial matrix"/>
    <property type="evidence" value="ECO:0007669"/>
    <property type="project" value="UniProtKB-SubCell"/>
</dbReference>
<dbReference type="InterPro" id="IPR014730">
    <property type="entry name" value="ETF_a/b_N"/>
</dbReference>
<evidence type="ECO:0000256" key="1">
    <source>
        <dbReference type="ARBA" id="ARBA00001974"/>
    </source>
</evidence>
<dbReference type="Proteomes" id="UP000075882">
    <property type="component" value="Unassembled WGS sequence"/>
</dbReference>
<name>A0A8W7PVX8_ANOCL</name>
<dbReference type="Pfam" id="PF00441">
    <property type="entry name" value="Acyl-CoA_dh_1"/>
    <property type="match status" value="1"/>
</dbReference>
<accession>A0A8W7PVX8</accession>
<evidence type="ECO:0000256" key="2">
    <source>
        <dbReference type="ARBA" id="ARBA00004305"/>
    </source>
</evidence>
<sequence>MAILVIAEHDNQSLKAGTLNTVTAAAKLGEVHVLVAGHNAAAAADAAKSVAGVAKVLLADAAQYAHGLAESLSALVVEVAKGYSHVLAPASSFGKNLLPRVAALLDVAQISEITAIESADTFVRPVYAGNVLATVQSADAIKVITVRWVPLPWKSVAVAADPQLSSFVGQELTKSDRPELGAAKIIVSGGRALGSEEQFKSVIEPLADKLGAAVGASRAAVDAGYAPNDYQVGQTGKVVAPQLYFAVGISGAIQHLAGMKDSKVIVAINKDEEAPIFQVADYGIVGDLFTVVPELLAELSNKNEERFMIYNAPVKEIRFVLNELAELTSVCSLPGYEDCSVELVDAILEEAAKFAEGVLAPINKQGDKGATLKDGEVTAAPGFKEAWQQYVESGWVGLRAPADFGGQGMPALVAIAAEEMWCSSNLAFSLAPLLTLSAVEAIHHHASEELKAVYLPRMSSGEWTGTMNLTEPQAGSDLAQVRSRAVPQADGSYLVTGQKIFITWGEHDMADNIVHLVLARLPDAPAGVKGISLFIVPKFLVNADGSLGARNDVRCVSLEHKLGIHGSPTAVMSFGDNGGAVGYLVGEANKGLGYMFTMMNHARLGVGVEGMSVSERAYQKAVEYARDRVQSRAIGSPDPAGVAIIKHPDIRRMLMTMRSQIEAQRALAFYTAAALDRASRHP</sequence>
<dbReference type="InterPro" id="IPR033947">
    <property type="entry name" value="ETF_alpha_N"/>
</dbReference>
<dbReference type="Gene3D" id="3.40.50.1220">
    <property type="entry name" value="TPP-binding domain"/>
    <property type="match status" value="1"/>
</dbReference>
<dbReference type="CDD" id="cd01715">
    <property type="entry name" value="ETF_alpha"/>
    <property type="match status" value="1"/>
</dbReference>
<keyword evidence="7" id="KW-0560">Oxidoreductase</keyword>
<evidence type="ECO:0000256" key="7">
    <source>
        <dbReference type="RuleBase" id="RU362125"/>
    </source>
</evidence>
<dbReference type="Pfam" id="PF02771">
    <property type="entry name" value="Acyl-CoA_dh_N"/>
    <property type="match status" value="1"/>
</dbReference>
<dbReference type="SUPFAM" id="SSF52402">
    <property type="entry name" value="Adenine nucleotide alpha hydrolases-like"/>
    <property type="match status" value="1"/>
</dbReference>
<protein>
    <recommendedName>
        <fullName evidence="8">Electron transfer flavoprotein alpha/beta-subunit N-terminal domain-containing protein</fullName>
    </recommendedName>
</protein>
<dbReference type="InterPro" id="IPR009100">
    <property type="entry name" value="AcylCoA_DH/oxidase_NM_dom_sf"/>
</dbReference>
<dbReference type="InterPro" id="IPR046373">
    <property type="entry name" value="Acyl-CoA_Oxase/DH_mid-dom_sf"/>
</dbReference>
<dbReference type="Gene3D" id="1.20.140.10">
    <property type="entry name" value="Butyryl-CoA Dehydrogenase, subunit A, domain 3"/>
    <property type="match status" value="1"/>
</dbReference>
<evidence type="ECO:0000256" key="6">
    <source>
        <dbReference type="ARBA" id="ARBA00022827"/>
    </source>
</evidence>
<dbReference type="Pfam" id="PF00766">
    <property type="entry name" value="ETF_alpha"/>
    <property type="match status" value="1"/>
</dbReference>
<dbReference type="Gene3D" id="3.40.50.620">
    <property type="entry name" value="HUPs"/>
    <property type="match status" value="1"/>
</dbReference>
<dbReference type="PANTHER" id="PTHR42803">
    <property type="entry name" value="ACYL-COA DEHYDROGENASE"/>
    <property type="match status" value="1"/>
</dbReference>
<dbReference type="SUPFAM" id="SSF56645">
    <property type="entry name" value="Acyl-CoA dehydrogenase NM domain-like"/>
    <property type="match status" value="1"/>
</dbReference>
<dbReference type="VEuPathDB" id="VectorBase:ACON2_036121"/>
<dbReference type="SUPFAM" id="SSF52467">
    <property type="entry name" value="DHS-like NAD/FAD-binding domain"/>
    <property type="match status" value="1"/>
</dbReference>
<dbReference type="PANTHER" id="PTHR42803:SF1">
    <property type="entry name" value="BROAD-SPECIFICITY LINEAR ACYL-COA DEHYDROGENASE FADE5"/>
    <property type="match status" value="1"/>
</dbReference>
<dbReference type="InterPro" id="IPR006091">
    <property type="entry name" value="Acyl-CoA_Oxase/DH_mid-dom"/>
</dbReference>
<dbReference type="FunFam" id="2.40.110.10:FF:000031">
    <property type="entry name" value="Acyl-CoA dehydrogenase, putative"/>
    <property type="match status" value="1"/>
</dbReference>
<evidence type="ECO:0000313" key="9">
    <source>
        <dbReference type="EnsemblMetazoa" id="ACOM038581-PA.1"/>
    </source>
</evidence>
<evidence type="ECO:0000256" key="3">
    <source>
        <dbReference type="ARBA" id="ARBA00005817"/>
    </source>
</evidence>
<dbReference type="Gene3D" id="1.10.540.10">
    <property type="entry name" value="Acyl-CoA dehydrogenase/oxidase, N-terminal domain"/>
    <property type="match status" value="1"/>
</dbReference>
<comment type="similarity">
    <text evidence="3">Belongs to the ETF alpha-subunit/FixB family.</text>
</comment>
<keyword evidence="6 7" id="KW-0274">FAD</keyword>
<dbReference type="SUPFAM" id="SSF47203">
    <property type="entry name" value="Acyl-CoA dehydrogenase C-terminal domain-like"/>
    <property type="match status" value="1"/>
</dbReference>
<dbReference type="InterPro" id="IPR013786">
    <property type="entry name" value="AcylCoA_DH/ox_N"/>
</dbReference>
<dbReference type="SMART" id="SM00893">
    <property type="entry name" value="ETF"/>
    <property type="match status" value="1"/>
</dbReference>
<dbReference type="InterPro" id="IPR052166">
    <property type="entry name" value="Diverse_Acyl-CoA_DH"/>
</dbReference>
<dbReference type="Pfam" id="PF02770">
    <property type="entry name" value="Acyl-CoA_dh_M"/>
    <property type="match status" value="1"/>
</dbReference>
<dbReference type="InterPro" id="IPR009075">
    <property type="entry name" value="AcylCo_DH/oxidase_C"/>
</dbReference>
<dbReference type="EnsemblMetazoa" id="ACOM038581-RA">
    <property type="protein sequence ID" value="ACOM038581-PA.1"/>
    <property type="gene ID" value="ACOM038581"/>
</dbReference>
<dbReference type="AlphaFoldDB" id="A0A8W7PVX8"/>
<comment type="similarity">
    <text evidence="4 7">Belongs to the acyl-CoA dehydrogenase family.</text>
</comment>
<dbReference type="InterPro" id="IPR014731">
    <property type="entry name" value="ETF_asu_C"/>
</dbReference>
<evidence type="ECO:0000256" key="4">
    <source>
        <dbReference type="ARBA" id="ARBA00009347"/>
    </source>
</evidence>
<evidence type="ECO:0000256" key="5">
    <source>
        <dbReference type="ARBA" id="ARBA00022630"/>
    </source>
</evidence>
<proteinExistence type="inferred from homology"/>
<dbReference type="GO" id="GO:0016627">
    <property type="term" value="F:oxidoreductase activity, acting on the CH-CH group of donors"/>
    <property type="evidence" value="ECO:0007669"/>
    <property type="project" value="InterPro"/>
</dbReference>
<dbReference type="InterPro" id="IPR014729">
    <property type="entry name" value="Rossmann-like_a/b/a_fold"/>
</dbReference>
<dbReference type="FunFam" id="3.40.50.1220:FF:000001">
    <property type="entry name" value="Electron transfer flavoprotein, alpha subunit"/>
    <property type="match status" value="1"/>
</dbReference>
<dbReference type="Pfam" id="PF01012">
    <property type="entry name" value="ETF"/>
    <property type="match status" value="1"/>
</dbReference>
<organism evidence="9">
    <name type="scientific">Anopheles coluzzii</name>
    <name type="common">African malaria mosquito</name>
    <dbReference type="NCBI Taxonomy" id="1518534"/>
    <lineage>
        <taxon>Eukaryota</taxon>
        <taxon>Metazoa</taxon>
        <taxon>Ecdysozoa</taxon>
        <taxon>Arthropoda</taxon>
        <taxon>Hexapoda</taxon>
        <taxon>Insecta</taxon>
        <taxon>Pterygota</taxon>
        <taxon>Neoptera</taxon>
        <taxon>Endopterygota</taxon>
        <taxon>Diptera</taxon>
        <taxon>Nematocera</taxon>
        <taxon>Culicoidea</taxon>
        <taxon>Culicidae</taxon>
        <taxon>Anophelinae</taxon>
        <taxon>Anopheles</taxon>
    </lineage>
</organism>
<dbReference type="GO" id="GO:0050660">
    <property type="term" value="F:flavin adenine dinucleotide binding"/>
    <property type="evidence" value="ECO:0007669"/>
    <property type="project" value="InterPro"/>
</dbReference>
<dbReference type="InterPro" id="IPR029035">
    <property type="entry name" value="DHS-like_NAD/FAD-binding_dom"/>
</dbReference>
<dbReference type="Gene3D" id="2.40.110.10">
    <property type="entry name" value="Butyryl-CoA Dehydrogenase, subunit A, domain 2"/>
    <property type="match status" value="1"/>
</dbReference>
<keyword evidence="5 7" id="KW-0285">Flavoprotein</keyword>
<reference evidence="9" key="1">
    <citation type="submission" date="2022-08" db="UniProtKB">
        <authorList>
            <consortium name="EnsemblMetazoa"/>
        </authorList>
    </citation>
    <scope>IDENTIFICATION</scope>
</reference>
<evidence type="ECO:0000259" key="8">
    <source>
        <dbReference type="SMART" id="SM00893"/>
    </source>
</evidence>
<comment type="subcellular location">
    <subcellularLocation>
        <location evidence="2">Mitochondrion matrix</location>
    </subcellularLocation>
</comment>
<comment type="cofactor">
    <cofactor evidence="1 7">
        <name>FAD</name>
        <dbReference type="ChEBI" id="CHEBI:57692"/>
    </cofactor>
</comment>
<dbReference type="InterPro" id="IPR037069">
    <property type="entry name" value="AcylCoA_DH/ox_N_sf"/>
</dbReference>
<feature type="domain" description="Electron transfer flavoprotein alpha/beta-subunit N-terminal" evidence="8">
    <location>
        <begin position="3"/>
        <end position="171"/>
    </location>
</feature>
<dbReference type="InterPro" id="IPR036250">
    <property type="entry name" value="AcylCo_DH-like_C"/>
</dbReference>